<sequence>MKKFIAASLTAAALFAVPAAAQAQAFVQAEAGVDNVSAGGESKTGFGYGVSAGYDLALSGGMFVGVQGTIADSTTKKCATFTAAGDKECIEGGRDLAAVVRLGTTVGGNNKLYVFGGYTNARLEDVVKGPTVEAATGQYSFKDHADLDGFRLGAGYEMPFGKNFFAKAEYRYSNYEADFSRHAGVIALGARF</sequence>
<proteinExistence type="predicted"/>
<dbReference type="InterPro" id="IPR011250">
    <property type="entry name" value="OMP/PagP_B-barrel"/>
</dbReference>
<reference evidence="4" key="1">
    <citation type="journal article" date="2014" name="Int. J. Syst. Evol. Microbiol.">
        <title>Complete genome sequence of Corynebacterium casei LMG S-19264T (=DSM 44701T), isolated from a smear-ripened cheese.</title>
        <authorList>
            <consortium name="US DOE Joint Genome Institute (JGI-PGF)"/>
            <person name="Walter F."/>
            <person name="Albersmeier A."/>
            <person name="Kalinowski J."/>
            <person name="Ruckert C."/>
        </authorList>
    </citation>
    <scope>NUCLEOTIDE SEQUENCE</scope>
    <source>
        <strain evidence="4">KCTC 32255</strain>
    </source>
</reference>
<gene>
    <name evidence="4" type="ORF">GCM10011614_21860</name>
</gene>
<accession>A0A918PGP1</accession>
<comment type="caution">
    <text evidence="4">The sequence shown here is derived from an EMBL/GenBank/DDBJ whole genome shotgun (WGS) entry which is preliminary data.</text>
</comment>
<name>A0A918PGP1_9SPHN</name>
<reference evidence="4" key="2">
    <citation type="submission" date="2020-09" db="EMBL/GenBank/DDBJ databases">
        <authorList>
            <person name="Sun Q."/>
            <person name="Kim S."/>
        </authorList>
    </citation>
    <scope>NUCLEOTIDE SEQUENCE</scope>
    <source>
        <strain evidence="4">KCTC 32255</strain>
    </source>
</reference>
<feature type="signal peptide" evidence="2">
    <location>
        <begin position="1"/>
        <end position="23"/>
    </location>
</feature>
<dbReference type="Proteomes" id="UP000648075">
    <property type="component" value="Unassembled WGS sequence"/>
</dbReference>
<evidence type="ECO:0000313" key="4">
    <source>
        <dbReference type="EMBL" id="GGZ06539.1"/>
    </source>
</evidence>
<dbReference type="Pfam" id="PF13505">
    <property type="entry name" value="OMP_b-brl"/>
    <property type="match status" value="1"/>
</dbReference>
<protein>
    <recommendedName>
        <fullName evidence="3">Outer membrane protein beta-barrel domain-containing protein</fullName>
    </recommendedName>
</protein>
<organism evidence="4 5">
    <name type="scientific">Novosphingobium colocasiae</name>
    <dbReference type="NCBI Taxonomy" id="1256513"/>
    <lineage>
        <taxon>Bacteria</taxon>
        <taxon>Pseudomonadati</taxon>
        <taxon>Pseudomonadota</taxon>
        <taxon>Alphaproteobacteria</taxon>
        <taxon>Sphingomonadales</taxon>
        <taxon>Sphingomonadaceae</taxon>
        <taxon>Novosphingobium</taxon>
    </lineage>
</organism>
<dbReference type="SUPFAM" id="SSF56925">
    <property type="entry name" value="OMPA-like"/>
    <property type="match status" value="1"/>
</dbReference>
<dbReference type="EMBL" id="BMZA01000007">
    <property type="protein sequence ID" value="GGZ06539.1"/>
    <property type="molecule type" value="Genomic_DNA"/>
</dbReference>
<evidence type="ECO:0000256" key="1">
    <source>
        <dbReference type="ARBA" id="ARBA00022729"/>
    </source>
</evidence>
<evidence type="ECO:0000256" key="2">
    <source>
        <dbReference type="SAM" id="SignalP"/>
    </source>
</evidence>
<keyword evidence="5" id="KW-1185">Reference proteome</keyword>
<dbReference type="Gene3D" id="2.40.160.20">
    <property type="match status" value="1"/>
</dbReference>
<dbReference type="RefSeq" id="WP_189621237.1">
    <property type="nucleotide sequence ID" value="NZ_BMZA01000007.1"/>
</dbReference>
<evidence type="ECO:0000259" key="3">
    <source>
        <dbReference type="Pfam" id="PF13505"/>
    </source>
</evidence>
<dbReference type="InterPro" id="IPR027385">
    <property type="entry name" value="Beta-barrel_OMP"/>
</dbReference>
<dbReference type="AlphaFoldDB" id="A0A918PGP1"/>
<keyword evidence="1 2" id="KW-0732">Signal</keyword>
<evidence type="ECO:0000313" key="5">
    <source>
        <dbReference type="Proteomes" id="UP000648075"/>
    </source>
</evidence>
<feature type="domain" description="Outer membrane protein beta-barrel" evidence="3">
    <location>
        <begin position="9"/>
        <end position="192"/>
    </location>
</feature>
<feature type="chain" id="PRO_5037435186" description="Outer membrane protein beta-barrel domain-containing protein" evidence="2">
    <location>
        <begin position="24"/>
        <end position="192"/>
    </location>
</feature>